<dbReference type="RefSeq" id="YP_002516456.1">
    <property type="nucleotide sequence ID" value="NC_011916.1"/>
</dbReference>
<keyword evidence="3" id="KW-1185">Reference proteome</keyword>
<dbReference type="GeneID" id="7329834"/>
<dbReference type="EMBL" id="CP001340">
    <property type="protein sequence ID" value="ACL94548.1"/>
    <property type="molecule type" value="Genomic_DNA"/>
</dbReference>
<evidence type="ECO:0000313" key="2">
    <source>
        <dbReference type="EMBL" id="ACL94548.1"/>
    </source>
</evidence>
<gene>
    <name evidence="2" type="ordered locus">CCNA_01083</name>
</gene>
<name>A0A0H3C7A1_CAUVN</name>
<dbReference type="PATRIC" id="fig|565050.3.peg.1066"/>
<dbReference type="Proteomes" id="UP000001364">
    <property type="component" value="Chromosome"/>
</dbReference>
<sequence>MGGIYLSDIPIIAQDADLAAWLGNPQNDGQVVQTKLKPSDRVIARVTDGIYRQPASALRELISNAWDADAQNVTILTDAPRFSRIYVRDDGAGMSHRTLARLMHNIGGSAKRRDEGQDLGLASDADPELTPGGRKIIGKIGIGLFSVSQLARRFEIITKTKGSDYRLIAEIRLHQYSEDPDAPVENDDEFIAGDVFIRREQTADLEAHGTDIIMDDIKPRVRDILRSADRWQAVAEREAALAKGDFDTWASLRVEKPVYHSGYAGVGSAASQMATLAERPNLPWDSSTAPGDRMARLIDAVEGEFSRLDRPDLANTLDSYLDMIWSLGLSAPVPYVDCHPFDLKGKENVQFYWIMPGRGRGLELKVDANATVRQAAREQVEGAPELLEGLDPVGAFNVDIDGLTLKRPIRFQHHQSDPRGLEHAVMFVGEFCPDLGSVTAAQRGGGLSLEGYLFWTGRVVPKENNGVLVRIRGASGALFDPTFFKYQVSEQTRLRQITSEIFVQKGLDAALNIDRESFNFAHPHVQLTTMWLHNALRQLTNRLKDIGQRLRQARQDHHSAQQQDAIIERAEQIWRERRGVDSFPPDVRFTRDPDEISRYRLQGSLVFDPVSAPSRVARDVAREAQVSALVKVLAAYNILEDRTYAEQQEIINAIIDIFSGASQ</sequence>
<proteinExistence type="predicted"/>
<evidence type="ECO:0000313" key="3">
    <source>
        <dbReference type="Proteomes" id="UP000001364"/>
    </source>
</evidence>
<dbReference type="KEGG" id="ccs:CCNA_01083"/>
<dbReference type="InterPro" id="IPR036890">
    <property type="entry name" value="HATPase_C_sf"/>
</dbReference>
<dbReference type="Pfam" id="PF13589">
    <property type="entry name" value="HATPase_c_3"/>
    <property type="match status" value="1"/>
</dbReference>
<feature type="coiled-coil region" evidence="1">
    <location>
        <begin position="536"/>
        <end position="563"/>
    </location>
</feature>
<dbReference type="HOGENOM" id="CLU_431399_0_0_5"/>
<protein>
    <submittedName>
        <fullName evidence="2">HATPase superfamily protein</fullName>
    </submittedName>
</protein>
<dbReference type="Gene3D" id="3.30.565.10">
    <property type="entry name" value="Histidine kinase-like ATPase, C-terminal domain"/>
    <property type="match status" value="1"/>
</dbReference>
<dbReference type="AlphaFoldDB" id="A0A0H3C7A1"/>
<dbReference type="SUPFAM" id="SSF55874">
    <property type="entry name" value="ATPase domain of HSP90 chaperone/DNA topoisomerase II/histidine kinase"/>
    <property type="match status" value="1"/>
</dbReference>
<dbReference type="RefSeq" id="WP_012640124.1">
    <property type="nucleotide sequence ID" value="NC_011916.1"/>
</dbReference>
<accession>A0A0H3C7A1</accession>
<keyword evidence="1" id="KW-0175">Coiled coil</keyword>
<evidence type="ECO:0000256" key="1">
    <source>
        <dbReference type="SAM" id="Coils"/>
    </source>
</evidence>
<dbReference type="OrthoDB" id="9816482at2"/>
<organism evidence="2 3">
    <name type="scientific">Caulobacter vibrioides (strain NA1000 / CB15N)</name>
    <name type="common">Caulobacter crescentus</name>
    <dbReference type="NCBI Taxonomy" id="565050"/>
    <lineage>
        <taxon>Bacteria</taxon>
        <taxon>Pseudomonadati</taxon>
        <taxon>Pseudomonadota</taxon>
        <taxon>Alphaproteobacteria</taxon>
        <taxon>Caulobacterales</taxon>
        <taxon>Caulobacteraceae</taxon>
        <taxon>Caulobacter</taxon>
    </lineage>
</organism>
<reference evidence="2 3" key="1">
    <citation type="journal article" date="2010" name="J. Bacteriol.">
        <title>The genetic basis of laboratory adaptation in Caulobacter crescentus.</title>
        <authorList>
            <person name="Marks M.E."/>
            <person name="Castro-Rojas C.M."/>
            <person name="Teiling C."/>
            <person name="Du L."/>
            <person name="Kapatral V."/>
            <person name="Walunas T.L."/>
            <person name="Crosson S."/>
        </authorList>
    </citation>
    <scope>NUCLEOTIDE SEQUENCE [LARGE SCALE GENOMIC DNA]</scope>
    <source>
        <strain evidence="3">NA1000 / CB15N</strain>
    </source>
</reference>